<gene>
    <name evidence="2" type="ORF">SCALIN_C22_0176</name>
</gene>
<keyword evidence="2" id="KW-0808">Transferase</keyword>
<sequence>MYRIGIDLGGTKIEGVVLDPAGIELFRQRIPTEQELGYEHILSNIKKIYHIMSDHIGGDAHSIGLGAPGAVSHRTGVVKKSNTLCLNKKPLKDDLEKMFGREVEVQNDANCFALAEALSGAATDGSLVFGVIMGTGCGGGIVYNGSVINGRQDIAGEWGHTSIDPEGPLCYCGSRGCVETYISGAGLERLYESQFSERVVLKDIVNRYRENDYHSVRFMEHFFKRFGRALANLINVLDPDVIVIGGGVSNIDEIYTKGVEEVRKQVFSDSLETSILKNRLGDSAGVIGAALIGR</sequence>
<dbReference type="SUPFAM" id="SSF53067">
    <property type="entry name" value="Actin-like ATPase domain"/>
    <property type="match status" value="1"/>
</dbReference>
<dbReference type="InterPro" id="IPR000600">
    <property type="entry name" value="ROK"/>
</dbReference>
<keyword evidence="3" id="KW-1185">Reference proteome</keyword>
<evidence type="ECO:0000313" key="2">
    <source>
        <dbReference type="EMBL" id="GAX61462.1"/>
    </source>
</evidence>
<accession>A0A286U000</accession>
<dbReference type="AlphaFoldDB" id="A0A286U000"/>
<evidence type="ECO:0000256" key="1">
    <source>
        <dbReference type="ARBA" id="ARBA00006479"/>
    </source>
</evidence>
<comment type="caution">
    <text evidence="2">The sequence shown here is derived from an EMBL/GenBank/DDBJ whole genome shotgun (WGS) entry which is preliminary data.</text>
</comment>
<protein>
    <submittedName>
        <fullName evidence="2">N-acetylglucosamine kinase</fullName>
    </submittedName>
</protein>
<evidence type="ECO:0000313" key="3">
    <source>
        <dbReference type="Proteomes" id="UP000218542"/>
    </source>
</evidence>
<dbReference type="PROSITE" id="PS01125">
    <property type="entry name" value="ROK"/>
    <property type="match status" value="1"/>
</dbReference>
<dbReference type="EMBL" id="BAOS01000022">
    <property type="protein sequence ID" value="GAX61462.1"/>
    <property type="molecule type" value="Genomic_DNA"/>
</dbReference>
<dbReference type="PANTHER" id="PTHR18964">
    <property type="entry name" value="ROK (REPRESSOR, ORF, KINASE) FAMILY"/>
    <property type="match status" value="1"/>
</dbReference>
<dbReference type="GO" id="GO:0016301">
    <property type="term" value="F:kinase activity"/>
    <property type="evidence" value="ECO:0007669"/>
    <property type="project" value="UniProtKB-KW"/>
</dbReference>
<organism evidence="2 3">
    <name type="scientific">Candidatus Scalindua japonica</name>
    <dbReference type="NCBI Taxonomy" id="1284222"/>
    <lineage>
        <taxon>Bacteria</taxon>
        <taxon>Pseudomonadati</taxon>
        <taxon>Planctomycetota</taxon>
        <taxon>Candidatus Brocadiia</taxon>
        <taxon>Candidatus Brocadiales</taxon>
        <taxon>Candidatus Scalinduaceae</taxon>
        <taxon>Candidatus Scalindua</taxon>
    </lineage>
</organism>
<dbReference type="Pfam" id="PF00480">
    <property type="entry name" value="ROK"/>
    <property type="match status" value="1"/>
</dbReference>
<dbReference type="RefSeq" id="WP_096894850.1">
    <property type="nucleotide sequence ID" value="NZ_BAOS01000022.1"/>
</dbReference>
<dbReference type="InterPro" id="IPR049874">
    <property type="entry name" value="ROK_cs"/>
</dbReference>
<reference evidence="3" key="1">
    <citation type="journal article" date="2017" name="Environ. Microbiol. Rep.">
        <title>Genetic Diversity of Marine Anaerobic Ammonium-Oxidizing Bacteria as Revealed by Genomic and Proteomic Analyses of 'Candidatus Scalindua japonica'.</title>
        <authorList>
            <person name="Oshiki M."/>
            <person name="Mizuto K."/>
            <person name="Kimura Z."/>
            <person name="Kindaichi T."/>
            <person name="Satoh H."/>
            <person name="Okabe S."/>
        </authorList>
    </citation>
    <scope>NUCLEOTIDE SEQUENCE [LARGE SCALE GENOMIC DNA]</scope>
    <source>
        <strain evidence="3">husup-a2</strain>
    </source>
</reference>
<dbReference type="CDD" id="cd24066">
    <property type="entry name" value="ASKHA_NBD_ROK_EcFRK-like"/>
    <property type="match status" value="1"/>
</dbReference>
<dbReference type="Gene3D" id="3.30.420.40">
    <property type="match status" value="2"/>
</dbReference>
<dbReference type="PANTHER" id="PTHR18964:SF149">
    <property type="entry name" value="BIFUNCTIONAL UDP-N-ACETYLGLUCOSAMINE 2-EPIMERASE_N-ACETYLMANNOSAMINE KINASE"/>
    <property type="match status" value="1"/>
</dbReference>
<dbReference type="OrthoDB" id="9795247at2"/>
<proteinExistence type="inferred from homology"/>
<keyword evidence="2" id="KW-0418">Kinase</keyword>
<dbReference type="Proteomes" id="UP000218542">
    <property type="component" value="Unassembled WGS sequence"/>
</dbReference>
<dbReference type="InterPro" id="IPR043129">
    <property type="entry name" value="ATPase_NBD"/>
</dbReference>
<name>A0A286U000_9BACT</name>
<comment type="similarity">
    <text evidence="1">Belongs to the ROK (NagC/XylR) family.</text>
</comment>